<evidence type="ECO:0000256" key="4">
    <source>
        <dbReference type="SAM" id="MobiDB-lite"/>
    </source>
</evidence>
<evidence type="ECO:0000313" key="6">
    <source>
        <dbReference type="WBParaSite" id="TMUE_3000012385.1"/>
    </source>
</evidence>
<dbReference type="Proteomes" id="UP000046395">
    <property type="component" value="Unassembled WGS sequence"/>
</dbReference>
<evidence type="ECO:0000256" key="3">
    <source>
        <dbReference type="PROSITE-ProRule" id="PRU00023"/>
    </source>
</evidence>
<evidence type="ECO:0000256" key="1">
    <source>
        <dbReference type="ARBA" id="ARBA00022737"/>
    </source>
</evidence>
<dbReference type="PRINTS" id="PR01415">
    <property type="entry name" value="ANKYRIN"/>
</dbReference>
<evidence type="ECO:0000313" key="5">
    <source>
        <dbReference type="Proteomes" id="UP000046395"/>
    </source>
</evidence>
<proteinExistence type="predicted"/>
<feature type="repeat" description="ANK" evidence="3">
    <location>
        <begin position="88"/>
        <end position="120"/>
    </location>
</feature>
<dbReference type="Pfam" id="PF12796">
    <property type="entry name" value="Ank_2"/>
    <property type="match status" value="1"/>
</dbReference>
<reference evidence="6" key="1">
    <citation type="submission" date="2019-12" db="UniProtKB">
        <authorList>
            <consortium name="WormBaseParasite"/>
        </authorList>
    </citation>
    <scope>IDENTIFICATION</scope>
</reference>
<dbReference type="GO" id="GO:0004842">
    <property type="term" value="F:ubiquitin-protein transferase activity"/>
    <property type="evidence" value="ECO:0007669"/>
    <property type="project" value="TreeGrafter"/>
</dbReference>
<feature type="repeat" description="ANK" evidence="3">
    <location>
        <begin position="55"/>
        <end position="87"/>
    </location>
</feature>
<feature type="region of interest" description="Disordered" evidence="4">
    <location>
        <begin position="175"/>
        <end position="218"/>
    </location>
</feature>
<accession>A0A5S6QYQ3</accession>
<dbReference type="GO" id="GO:0085020">
    <property type="term" value="P:protein K6-linked ubiquitination"/>
    <property type="evidence" value="ECO:0007669"/>
    <property type="project" value="TreeGrafter"/>
</dbReference>
<evidence type="ECO:0000256" key="2">
    <source>
        <dbReference type="ARBA" id="ARBA00023043"/>
    </source>
</evidence>
<dbReference type="WBParaSite" id="TMUE_3000012385.1">
    <property type="protein sequence ID" value="TMUE_3000012385.1"/>
    <property type="gene ID" value="WBGene00285765"/>
</dbReference>
<sequence length="532" mass="59770">MSGRKQRSSRKRISHYPGVPISLRQQIKMIVKSEPEVEQDSEPKERTVDSKLSRFGETALHKAAMSNNLEECQRLLDCGAHVNPVDHYGWTPLHEACNHGNYEIAELLIQRGADINRKSKSGTTPLMDAVNNDHVNVIQLLLEKGADVDANDNQGRSPLMHPYVCEFLQRQASSHTSELARTSDSNGEEETLAKTLSPEASETSSTNAEGAPATVIRNESDELVGEVGDGVPTADVYTFPEPIEVNVVDSIPEASTEGAVGNGDFLPTVGIVTSPSTSMNEEAPTSSDAVAATVRNFVIKSWKERLDNPMVRSLPPLPGIADFKNLSTQYDWDCFVDYFDHSKQPPPDELPDCWKTMFTAQEEQRVNLRFKFHKERAQMRWSFERQAAKIYNRLSGSLQDITIQRFMREVSMPDPWPMSEDPSLKCIILDPRNNSGLNPLSFVDLVKLMEVRKHQLIAQQKLDAASLHAAQRLQWLEHSEQCDSSDGTDYEPMALECIPFVKVTEDFELLPNSFVENVENFEREILPMNIPF</sequence>
<keyword evidence="2 3" id="KW-0040">ANK repeat</keyword>
<dbReference type="GO" id="GO:0031436">
    <property type="term" value="C:BRCA1-BARD1 complex"/>
    <property type="evidence" value="ECO:0007669"/>
    <property type="project" value="TreeGrafter"/>
</dbReference>
<dbReference type="SUPFAM" id="SSF48403">
    <property type="entry name" value="Ankyrin repeat"/>
    <property type="match status" value="1"/>
</dbReference>
<feature type="compositionally biased region" description="Polar residues" evidence="4">
    <location>
        <begin position="198"/>
        <end position="208"/>
    </location>
</feature>
<dbReference type="PANTHER" id="PTHR24171">
    <property type="entry name" value="ANKYRIN REPEAT DOMAIN-CONTAINING PROTEIN 39-RELATED"/>
    <property type="match status" value="1"/>
</dbReference>
<dbReference type="InterPro" id="IPR036770">
    <property type="entry name" value="Ankyrin_rpt-contain_sf"/>
</dbReference>
<dbReference type="PROSITE" id="PS50297">
    <property type="entry name" value="ANK_REP_REGION"/>
    <property type="match status" value="3"/>
</dbReference>
<dbReference type="PANTHER" id="PTHR24171:SF8">
    <property type="entry name" value="BRCA1-ASSOCIATED RING DOMAIN PROTEIN 1"/>
    <property type="match status" value="1"/>
</dbReference>
<dbReference type="InterPro" id="IPR002110">
    <property type="entry name" value="Ankyrin_rpt"/>
</dbReference>
<keyword evidence="5" id="KW-1185">Reference proteome</keyword>
<protein>
    <submittedName>
        <fullName evidence="6">ANK_REP_REGION domain-containing protein</fullName>
    </submittedName>
</protein>
<keyword evidence="1" id="KW-0677">Repeat</keyword>
<name>A0A5S6QYQ3_TRIMR</name>
<dbReference type="GO" id="GO:0070531">
    <property type="term" value="C:BRCA1-A complex"/>
    <property type="evidence" value="ECO:0007669"/>
    <property type="project" value="TreeGrafter"/>
</dbReference>
<dbReference type="SMART" id="SM00248">
    <property type="entry name" value="ANK"/>
    <property type="match status" value="3"/>
</dbReference>
<organism evidence="5 6">
    <name type="scientific">Trichuris muris</name>
    <name type="common">Mouse whipworm</name>
    <dbReference type="NCBI Taxonomy" id="70415"/>
    <lineage>
        <taxon>Eukaryota</taxon>
        <taxon>Metazoa</taxon>
        <taxon>Ecdysozoa</taxon>
        <taxon>Nematoda</taxon>
        <taxon>Enoplea</taxon>
        <taxon>Dorylaimia</taxon>
        <taxon>Trichinellida</taxon>
        <taxon>Trichuridae</taxon>
        <taxon>Trichuris</taxon>
    </lineage>
</organism>
<dbReference type="Pfam" id="PF00023">
    <property type="entry name" value="Ank"/>
    <property type="match status" value="1"/>
</dbReference>
<dbReference type="STRING" id="70415.A0A5S6QYQ3"/>
<feature type="compositionally biased region" description="Polar residues" evidence="4">
    <location>
        <begin position="175"/>
        <end position="185"/>
    </location>
</feature>
<dbReference type="PROSITE" id="PS50088">
    <property type="entry name" value="ANK_REPEAT"/>
    <property type="match status" value="3"/>
</dbReference>
<dbReference type="Gene3D" id="1.25.40.20">
    <property type="entry name" value="Ankyrin repeat-containing domain"/>
    <property type="match status" value="1"/>
</dbReference>
<feature type="repeat" description="ANK" evidence="3">
    <location>
        <begin position="121"/>
        <end position="153"/>
    </location>
</feature>
<dbReference type="AlphaFoldDB" id="A0A5S6QYQ3"/>